<proteinExistence type="predicted"/>
<dbReference type="EMBL" id="JAEACU010000006">
    <property type="protein sequence ID" value="KAH7524600.1"/>
    <property type="molecule type" value="Genomic_DNA"/>
</dbReference>
<dbReference type="Proteomes" id="UP000813462">
    <property type="component" value="Unassembled WGS sequence"/>
</dbReference>
<protein>
    <submittedName>
        <fullName evidence="1">Uncharacterized protein</fullName>
    </submittedName>
</protein>
<organism evidence="1 2">
    <name type="scientific">Ziziphus jujuba var. spinosa</name>
    <dbReference type="NCBI Taxonomy" id="714518"/>
    <lineage>
        <taxon>Eukaryota</taxon>
        <taxon>Viridiplantae</taxon>
        <taxon>Streptophyta</taxon>
        <taxon>Embryophyta</taxon>
        <taxon>Tracheophyta</taxon>
        <taxon>Spermatophyta</taxon>
        <taxon>Magnoliopsida</taxon>
        <taxon>eudicotyledons</taxon>
        <taxon>Gunneridae</taxon>
        <taxon>Pentapetalae</taxon>
        <taxon>rosids</taxon>
        <taxon>fabids</taxon>
        <taxon>Rosales</taxon>
        <taxon>Rhamnaceae</taxon>
        <taxon>Paliureae</taxon>
        <taxon>Ziziphus</taxon>
    </lineage>
</organism>
<name>A0A978V9L5_ZIZJJ</name>
<evidence type="ECO:0000313" key="2">
    <source>
        <dbReference type="Proteomes" id="UP000813462"/>
    </source>
</evidence>
<evidence type="ECO:0000313" key="1">
    <source>
        <dbReference type="EMBL" id="KAH7524600.1"/>
    </source>
</evidence>
<sequence>MVVVDLMVGLKHGGYQGDSHSACKSHNGDDRGGRFVLKLRSPFLFCGAITVSHPSVILTLPSSPPCRPTIRQDRGEELVALPSLDVVIEKRTERLAMKAKSDPSYEG</sequence>
<comment type="caution">
    <text evidence="1">The sequence shown here is derived from an EMBL/GenBank/DDBJ whole genome shotgun (WGS) entry which is preliminary data.</text>
</comment>
<reference evidence="1" key="1">
    <citation type="journal article" date="2021" name="Front. Plant Sci.">
        <title>Chromosome-Scale Genome Assembly for Chinese Sour Jujube and Insights Into Its Genome Evolution and Domestication Signature.</title>
        <authorList>
            <person name="Shen L.-Y."/>
            <person name="Luo H."/>
            <person name="Wang X.-L."/>
            <person name="Wang X.-M."/>
            <person name="Qiu X.-J."/>
            <person name="Liu H."/>
            <person name="Zhou S.-S."/>
            <person name="Jia K.-H."/>
            <person name="Nie S."/>
            <person name="Bao Y.-T."/>
            <person name="Zhang R.-G."/>
            <person name="Yun Q.-Z."/>
            <person name="Chai Y.-H."/>
            <person name="Lu J.-Y."/>
            <person name="Li Y."/>
            <person name="Zhao S.-W."/>
            <person name="Mao J.-F."/>
            <person name="Jia S.-G."/>
            <person name="Mao Y.-M."/>
        </authorList>
    </citation>
    <scope>NUCLEOTIDE SEQUENCE</scope>
    <source>
        <strain evidence="1">AT0</strain>
        <tissue evidence="1">Leaf</tissue>
    </source>
</reference>
<accession>A0A978V9L5</accession>
<dbReference type="AlphaFoldDB" id="A0A978V9L5"/>
<gene>
    <name evidence="1" type="ORF">FEM48_Zijuj06G0136600</name>
</gene>